<comment type="caution">
    <text evidence="10">The sequence shown here is derived from an EMBL/GenBank/DDBJ whole genome shotgun (WGS) entry which is preliminary data.</text>
</comment>
<dbReference type="Proteomes" id="UP000652761">
    <property type="component" value="Unassembled WGS sequence"/>
</dbReference>
<keyword evidence="7 8" id="KW-0472">Membrane</keyword>
<feature type="transmembrane region" description="Helical" evidence="8">
    <location>
        <begin position="99"/>
        <end position="128"/>
    </location>
</feature>
<dbReference type="InterPro" id="IPR044173">
    <property type="entry name" value="CASPL"/>
</dbReference>
<evidence type="ECO:0000256" key="7">
    <source>
        <dbReference type="ARBA" id="ARBA00023136"/>
    </source>
</evidence>
<keyword evidence="5 8" id="KW-0812">Transmembrane</keyword>
<dbReference type="OrthoDB" id="1926504at2759"/>
<dbReference type="InterPro" id="IPR006459">
    <property type="entry name" value="CASP/CASPL"/>
</dbReference>
<comment type="subcellular location">
    <subcellularLocation>
        <location evidence="1 8">Cell membrane</location>
        <topology evidence="1 8">Multi-pass membrane protein</topology>
    </subcellularLocation>
</comment>
<evidence type="ECO:0000256" key="4">
    <source>
        <dbReference type="ARBA" id="ARBA00022475"/>
    </source>
</evidence>
<evidence type="ECO:0000313" key="11">
    <source>
        <dbReference type="Proteomes" id="UP000652761"/>
    </source>
</evidence>
<dbReference type="InterPro" id="IPR006702">
    <property type="entry name" value="CASP_dom"/>
</dbReference>
<evidence type="ECO:0000256" key="6">
    <source>
        <dbReference type="ARBA" id="ARBA00022989"/>
    </source>
</evidence>
<evidence type="ECO:0000256" key="1">
    <source>
        <dbReference type="ARBA" id="ARBA00004651"/>
    </source>
</evidence>
<keyword evidence="4 8" id="KW-1003">Cell membrane</keyword>
<gene>
    <name evidence="10" type="ORF">Taro_047144</name>
</gene>
<feature type="transmembrane region" description="Helical" evidence="8">
    <location>
        <begin position="21"/>
        <end position="40"/>
    </location>
</feature>
<evidence type="ECO:0000313" key="10">
    <source>
        <dbReference type="EMBL" id="MQM14211.1"/>
    </source>
</evidence>
<feature type="transmembrane region" description="Helical" evidence="8">
    <location>
        <begin position="67"/>
        <end position="92"/>
    </location>
</feature>
<feature type="transmembrane region" description="Helical" evidence="8">
    <location>
        <begin position="148"/>
        <end position="170"/>
    </location>
</feature>
<dbReference type="AlphaFoldDB" id="A0A843X527"/>
<dbReference type="EMBL" id="NMUH01006005">
    <property type="protein sequence ID" value="MQM14211.1"/>
    <property type="molecule type" value="Genomic_DNA"/>
</dbReference>
<sequence>MPEPESAPLRHPSPNHFRADVPLRLLLLLAALAGLLLVLTSKQTELIPFPFPPYAISHTAKWTHSPAFVYLVVALAAGCLYSVVTLVAAATWSRPATLLFLLIISDAMMAGVLAAATGTGGAIGYLGVKGNSHVNWGKVCNVYGKFCRHIGSGVALALAASVLLVTLVALSSHSLYRRSR</sequence>
<evidence type="ECO:0000259" key="9">
    <source>
        <dbReference type="Pfam" id="PF04535"/>
    </source>
</evidence>
<name>A0A843X527_COLES</name>
<feature type="domain" description="Casparian strip membrane protein" evidence="9">
    <location>
        <begin position="18"/>
        <end position="163"/>
    </location>
</feature>
<organism evidence="10 11">
    <name type="scientific">Colocasia esculenta</name>
    <name type="common">Wild taro</name>
    <name type="synonym">Arum esculentum</name>
    <dbReference type="NCBI Taxonomy" id="4460"/>
    <lineage>
        <taxon>Eukaryota</taxon>
        <taxon>Viridiplantae</taxon>
        <taxon>Streptophyta</taxon>
        <taxon>Embryophyta</taxon>
        <taxon>Tracheophyta</taxon>
        <taxon>Spermatophyta</taxon>
        <taxon>Magnoliopsida</taxon>
        <taxon>Liliopsida</taxon>
        <taxon>Araceae</taxon>
        <taxon>Aroideae</taxon>
        <taxon>Colocasieae</taxon>
        <taxon>Colocasia</taxon>
    </lineage>
</organism>
<proteinExistence type="inferred from homology"/>
<evidence type="ECO:0000256" key="5">
    <source>
        <dbReference type="ARBA" id="ARBA00022692"/>
    </source>
</evidence>
<dbReference type="NCBIfam" id="TIGR01569">
    <property type="entry name" value="A_tha_TIGR01569"/>
    <property type="match status" value="1"/>
</dbReference>
<dbReference type="PANTHER" id="PTHR36488">
    <property type="entry name" value="CASP-LIKE PROTEIN 1U1"/>
    <property type="match status" value="1"/>
</dbReference>
<evidence type="ECO:0000256" key="8">
    <source>
        <dbReference type="RuleBase" id="RU361233"/>
    </source>
</evidence>
<comment type="subunit">
    <text evidence="3 8">Homodimer and heterodimers.</text>
</comment>
<accession>A0A843X527</accession>
<protein>
    <recommendedName>
        <fullName evidence="8">CASP-like protein</fullName>
    </recommendedName>
</protein>
<evidence type="ECO:0000256" key="2">
    <source>
        <dbReference type="ARBA" id="ARBA00007651"/>
    </source>
</evidence>
<keyword evidence="6 8" id="KW-1133">Transmembrane helix</keyword>
<reference evidence="10" key="1">
    <citation type="submission" date="2017-07" db="EMBL/GenBank/DDBJ databases">
        <title>Taro Niue Genome Assembly and Annotation.</title>
        <authorList>
            <person name="Atibalentja N."/>
            <person name="Keating K."/>
            <person name="Fields C.J."/>
        </authorList>
    </citation>
    <scope>NUCLEOTIDE SEQUENCE</scope>
    <source>
        <strain evidence="10">Niue_2</strain>
        <tissue evidence="10">Leaf</tissue>
    </source>
</reference>
<evidence type="ECO:0000256" key="3">
    <source>
        <dbReference type="ARBA" id="ARBA00011489"/>
    </source>
</evidence>
<dbReference type="GO" id="GO:0005886">
    <property type="term" value="C:plasma membrane"/>
    <property type="evidence" value="ECO:0007669"/>
    <property type="project" value="UniProtKB-SubCell"/>
</dbReference>
<dbReference type="PANTHER" id="PTHR36488:SF8">
    <property type="entry name" value="CASP-LIKE PROTEIN 1U1"/>
    <property type="match status" value="1"/>
</dbReference>
<comment type="similarity">
    <text evidence="2 8">Belongs to the Casparian strip membrane proteins (CASP) family.</text>
</comment>
<keyword evidence="11" id="KW-1185">Reference proteome</keyword>
<dbReference type="Pfam" id="PF04535">
    <property type="entry name" value="CASP_dom"/>
    <property type="match status" value="1"/>
</dbReference>